<evidence type="ECO:0000256" key="2">
    <source>
        <dbReference type="ARBA" id="ARBA00022555"/>
    </source>
</evidence>
<keyword evidence="4 6" id="KW-0819">tRNA processing</keyword>
<dbReference type="GO" id="GO:0000049">
    <property type="term" value="F:tRNA binding"/>
    <property type="evidence" value="ECO:0007669"/>
    <property type="project" value="UniProtKB-UniRule"/>
</dbReference>
<dbReference type="GO" id="GO:0016779">
    <property type="term" value="F:nucleotidyltransferase activity"/>
    <property type="evidence" value="ECO:0007669"/>
    <property type="project" value="UniProtKB-UniRule"/>
</dbReference>
<keyword evidence="2 6" id="KW-0820">tRNA-binding</keyword>
<reference evidence="8 9" key="1">
    <citation type="journal article" date="2018" name="Proc. Natl. Acad. Sci. U.S.A.">
        <title>Draft genome sequence of Camellia sinensis var. sinensis provides insights into the evolution of the tea genome and tea quality.</title>
        <authorList>
            <person name="Wei C."/>
            <person name="Yang H."/>
            <person name="Wang S."/>
            <person name="Zhao J."/>
            <person name="Liu C."/>
            <person name="Gao L."/>
            <person name="Xia E."/>
            <person name="Lu Y."/>
            <person name="Tai Y."/>
            <person name="She G."/>
            <person name="Sun J."/>
            <person name="Cao H."/>
            <person name="Tong W."/>
            <person name="Gao Q."/>
            <person name="Li Y."/>
            <person name="Deng W."/>
            <person name="Jiang X."/>
            <person name="Wang W."/>
            <person name="Chen Q."/>
            <person name="Zhang S."/>
            <person name="Li H."/>
            <person name="Wu J."/>
            <person name="Wang P."/>
            <person name="Li P."/>
            <person name="Shi C."/>
            <person name="Zheng F."/>
            <person name="Jian J."/>
            <person name="Huang B."/>
            <person name="Shan D."/>
            <person name="Shi M."/>
            <person name="Fang C."/>
            <person name="Yue Y."/>
            <person name="Li F."/>
            <person name="Li D."/>
            <person name="Wei S."/>
            <person name="Han B."/>
            <person name="Jiang C."/>
            <person name="Yin Y."/>
            <person name="Xia T."/>
            <person name="Zhang Z."/>
            <person name="Bennetzen J.L."/>
            <person name="Zhao S."/>
            <person name="Wan X."/>
        </authorList>
    </citation>
    <scope>NUCLEOTIDE SEQUENCE [LARGE SCALE GENOMIC DNA]</scope>
    <source>
        <strain evidence="9">cv. Shuchazao</strain>
        <tissue evidence="8">Leaf</tissue>
    </source>
</reference>
<comment type="pathway">
    <text evidence="6">tRNA modification; 5-methoxycarbonylmethyl-2-thiouridine-tRNA biosynthesis.</text>
</comment>
<gene>
    <name evidence="6" type="primary">NCS6</name>
    <name evidence="6" type="synonym">CTU1</name>
    <name evidence="8" type="ORF">TEA_000795</name>
</gene>
<evidence type="ECO:0000256" key="5">
    <source>
        <dbReference type="ARBA" id="ARBA00022884"/>
    </source>
</evidence>
<sequence length="709" mass="80086">MDEAEVVVKPKKNGQLCSLCNQRKPALKRPKTLEQVHSLLFLSSKECFYTVFEDEIHSVIVENQLFKPGERIAIGASGGKDSTVLAYVLSELNRRHNYGVDLFLLSVDEGITGYRDDSLETVKRNEVQYGLPLKVVSYKELYGWTMDEIVKIIGLKNNCTFCGVFRRQALDRGAALLKVDKLATGHNADDIAETVLLNILRGDIARLSRCTSITTGEDGPIPRCKPFKYTYEKEILPNLNQLFTYAYFKRLDYFSTECIYSPNAYRGFAREFIKDLERIRPRAILDIIKSGEDFRISTSTKMPEQGICERCGYISSQARLFRMPNCARKTASLVHLRNMYGPQWLPCLPENDSELLILSLYLYLLDCCDPDLNLLNHFYLCHPANIESYARVRPAMIQVNMFNCSVIVIGMCLLHKVLDSISTSAFLKGWAAFAWGCFETVHNAATLFPPNDQLLMDSLAILGRSMVKTENSVMRGVLFKSSAMATLKSKASGSGMTNPSLVEVATAFVWKCAMLSAQKANRGLQRPSVLSHAVDLRRRMVPPLQEYSIGNLLWILCTKCKADNEIVLHSPIRKLRETITEIYGDFVERLQSGQGLCLVAKSVKEMCKLCSEGPADYFGFTTWSKFGMYDTDFEWGKHVWVRGHRIVGLDNLVHTLETREGDGMEVWITLDESEMDILLCDQEFLAFVTVDPNFLQCFSLTGMPSLGLC</sequence>
<dbReference type="UniPathway" id="UPA00988"/>
<dbReference type="Pfam" id="PF01171">
    <property type="entry name" value="ATP_bind_3"/>
    <property type="match status" value="1"/>
</dbReference>
<comment type="similarity">
    <text evidence="6">Belongs to the TtcA family. CTU1/NCS6/ATPBD3 subfamily.</text>
</comment>
<accession>A0A4S4DR64</accession>
<dbReference type="InterPro" id="IPR011063">
    <property type="entry name" value="TilS/TtcA_N"/>
</dbReference>
<dbReference type="InterPro" id="IPR023213">
    <property type="entry name" value="CAT-like_dom_sf"/>
</dbReference>
<dbReference type="FunFam" id="3.40.50.620:FF:000054">
    <property type="entry name" value="Cytoplasmic tRNA 2-thiolation protein 1"/>
    <property type="match status" value="1"/>
</dbReference>
<keyword evidence="9" id="KW-1185">Reference proteome</keyword>
<keyword evidence="5 6" id="KW-0694">RNA-binding</keyword>
<name>A0A4S4DR64_CAMSN</name>
<evidence type="ECO:0000313" key="9">
    <source>
        <dbReference type="Proteomes" id="UP000306102"/>
    </source>
</evidence>
<dbReference type="GO" id="GO:0032447">
    <property type="term" value="P:protein urmylation"/>
    <property type="evidence" value="ECO:0007669"/>
    <property type="project" value="UniProtKB-UniRule"/>
</dbReference>
<keyword evidence="1 6" id="KW-0963">Cytoplasm</keyword>
<evidence type="ECO:0000313" key="8">
    <source>
        <dbReference type="EMBL" id="THG05610.1"/>
    </source>
</evidence>
<dbReference type="GO" id="GO:0002144">
    <property type="term" value="C:cytosolic tRNA wobble base thiouridylase complex"/>
    <property type="evidence" value="ECO:0007669"/>
    <property type="project" value="TreeGrafter"/>
</dbReference>
<dbReference type="InterPro" id="IPR000541">
    <property type="entry name" value="Ncs6/Tuc1/Ctu1"/>
</dbReference>
<dbReference type="Gene3D" id="3.40.50.620">
    <property type="entry name" value="HUPs"/>
    <property type="match status" value="1"/>
</dbReference>
<dbReference type="CDD" id="cd01713">
    <property type="entry name" value="CTU1-like"/>
    <property type="match status" value="1"/>
</dbReference>
<dbReference type="AlphaFoldDB" id="A0A4S4DR64"/>
<dbReference type="PANTHER" id="PTHR11807:SF12">
    <property type="entry name" value="CYTOPLASMIC TRNA 2-THIOLATION PROTEIN 1"/>
    <property type="match status" value="1"/>
</dbReference>
<evidence type="ECO:0000256" key="4">
    <source>
        <dbReference type="ARBA" id="ARBA00022694"/>
    </source>
</evidence>
<comment type="function">
    <text evidence="6">Plays a central role in 2-thiolation of mcm(5)S(2)U at tRNA wobble positions of tRNA(Lys), tRNA(Glu) and tRNA(Gln). Directly binds tRNAs and probably acts by catalyzing adenylation of tRNAs, an intermediate required for 2-thiolation. It is unclear whether it acts as a sulfurtransferase that transfers sulfur from thiocarboxylated URM1 onto the uridine of tRNAs at wobble position.</text>
</comment>
<dbReference type="EMBL" id="SDRB02010587">
    <property type="protein sequence ID" value="THG05610.1"/>
    <property type="molecule type" value="Genomic_DNA"/>
</dbReference>
<organism evidence="8 9">
    <name type="scientific">Camellia sinensis var. sinensis</name>
    <name type="common">China tea</name>
    <dbReference type="NCBI Taxonomy" id="542762"/>
    <lineage>
        <taxon>Eukaryota</taxon>
        <taxon>Viridiplantae</taxon>
        <taxon>Streptophyta</taxon>
        <taxon>Embryophyta</taxon>
        <taxon>Tracheophyta</taxon>
        <taxon>Spermatophyta</taxon>
        <taxon>Magnoliopsida</taxon>
        <taxon>eudicotyledons</taxon>
        <taxon>Gunneridae</taxon>
        <taxon>Pentapetalae</taxon>
        <taxon>asterids</taxon>
        <taxon>Ericales</taxon>
        <taxon>Theaceae</taxon>
        <taxon>Camellia</taxon>
    </lineage>
</organism>
<dbReference type="InterPro" id="IPR056369">
    <property type="entry name" value="CTU1-like_ATP-bd"/>
</dbReference>
<dbReference type="STRING" id="542762.A0A4S4DR64"/>
<dbReference type="GO" id="GO:0005739">
    <property type="term" value="C:mitochondrion"/>
    <property type="evidence" value="ECO:0007669"/>
    <property type="project" value="TreeGrafter"/>
</dbReference>
<dbReference type="Pfam" id="PF02458">
    <property type="entry name" value="Transferase"/>
    <property type="match status" value="1"/>
</dbReference>
<evidence type="ECO:0000256" key="3">
    <source>
        <dbReference type="ARBA" id="ARBA00022679"/>
    </source>
</evidence>
<evidence type="ECO:0000256" key="1">
    <source>
        <dbReference type="ARBA" id="ARBA00022490"/>
    </source>
</evidence>
<evidence type="ECO:0000256" key="6">
    <source>
        <dbReference type="HAMAP-Rule" id="MF_03053"/>
    </source>
</evidence>
<protein>
    <recommendedName>
        <fullName evidence="6">Cytoplasmic tRNA 2-thiolation protein 1</fullName>
        <ecNumber evidence="6">2.7.7.-</ecNumber>
    </recommendedName>
    <alternativeName>
        <fullName evidence="6">Cytoplasmic tRNA adenylyltransferase 1</fullName>
    </alternativeName>
</protein>
<comment type="caution">
    <text evidence="8">The sequence shown here is derived from an EMBL/GenBank/DDBJ whole genome shotgun (WGS) entry which is preliminary data.</text>
</comment>
<dbReference type="Gene3D" id="3.30.559.10">
    <property type="entry name" value="Chloramphenicol acetyltransferase-like domain"/>
    <property type="match status" value="2"/>
</dbReference>
<feature type="domain" description="tRNA(Ile)-lysidine/2-thiocytidine synthase N-terminal" evidence="7">
    <location>
        <begin position="72"/>
        <end position="235"/>
    </location>
</feature>
<proteinExistence type="inferred from homology"/>
<dbReference type="GO" id="GO:0002143">
    <property type="term" value="P:tRNA wobble position uridine thiolation"/>
    <property type="evidence" value="ECO:0007669"/>
    <property type="project" value="TreeGrafter"/>
</dbReference>
<dbReference type="SUPFAM" id="SSF52402">
    <property type="entry name" value="Adenine nucleotide alpha hydrolases-like"/>
    <property type="match status" value="1"/>
</dbReference>
<dbReference type="InterPro" id="IPR014729">
    <property type="entry name" value="Rossmann-like_a/b/a_fold"/>
</dbReference>
<dbReference type="HAMAP" id="MF_03053">
    <property type="entry name" value="CTU1"/>
    <property type="match status" value="1"/>
</dbReference>
<dbReference type="Proteomes" id="UP000306102">
    <property type="component" value="Unassembled WGS sequence"/>
</dbReference>
<dbReference type="EC" id="2.7.7.-" evidence="6"/>
<comment type="subcellular location">
    <subcellularLocation>
        <location evidence="6">Cytoplasm</location>
    </subcellularLocation>
</comment>
<dbReference type="PANTHER" id="PTHR11807">
    <property type="entry name" value="ATPASES OF THE PP SUPERFAMILY-RELATED"/>
    <property type="match status" value="1"/>
</dbReference>
<evidence type="ECO:0000259" key="7">
    <source>
        <dbReference type="Pfam" id="PF01171"/>
    </source>
</evidence>
<keyword evidence="3 6" id="KW-0808">Transferase</keyword>